<dbReference type="Proteomes" id="UP000265520">
    <property type="component" value="Unassembled WGS sequence"/>
</dbReference>
<accession>A0A392S196</accession>
<name>A0A392S196_9FABA</name>
<evidence type="ECO:0000313" key="3">
    <source>
        <dbReference type="Proteomes" id="UP000265520"/>
    </source>
</evidence>
<comment type="caution">
    <text evidence="2">The sequence shown here is derived from an EMBL/GenBank/DDBJ whole genome shotgun (WGS) entry which is preliminary data.</text>
</comment>
<evidence type="ECO:0000313" key="2">
    <source>
        <dbReference type="EMBL" id="MCI41645.1"/>
    </source>
</evidence>
<protein>
    <submittedName>
        <fullName evidence="2">TIR-NBS-LRR RCT1 resistance protein</fullName>
    </submittedName>
</protein>
<reference evidence="2 3" key="1">
    <citation type="journal article" date="2018" name="Front. Plant Sci.">
        <title>Red Clover (Trifolium pratense) and Zigzag Clover (T. medium) - A Picture of Genomic Similarities and Differences.</title>
        <authorList>
            <person name="Dluhosova J."/>
            <person name="Istvanek J."/>
            <person name="Nedelnik J."/>
            <person name="Repkova J."/>
        </authorList>
    </citation>
    <scope>NUCLEOTIDE SEQUENCE [LARGE SCALE GENOMIC DNA]</scope>
    <source>
        <strain evidence="3">cv. 10/8</strain>
        <tissue evidence="2">Leaf</tissue>
    </source>
</reference>
<organism evidence="2 3">
    <name type="scientific">Trifolium medium</name>
    <dbReference type="NCBI Taxonomy" id="97028"/>
    <lineage>
        <taxon>Eukaryota</taxon>
        <taxon>Viridiplantae</taxon>
        <taxon>Streptophyta</taxon>
        <taxon>Embryophyta</taxon>
        <taxon>Tracheophyta</taxon>
        <taxon>Spermatophyta</taxon>
        <taxon>Magnoliopsida</taxon>
        <taxon>eudicotyledons</taxon>
        <taxon>Gunneridae</taxon>
        <taxon>Pentapetalae</taxon>
        <taxon>rosids</taxon>
        <taxon>fabids</taxon>
        <taxon>Fabales</taxon>
        <taxon>Fabaceae</taxon>
        <taxon>Papilionoideae</taxon>
        <taxon>50 kb inversion clade</taxon>
        <taxon>NPAAA clade</taxon>
        <taxon>Hologalegina</taxon>
        <taxon>IRL clade</taxon>
        <taxon>Trifolieae</taxon>
        <taxon>Trifolium</taxon>
    </lineage>
</organism>
<sequence>KVEVMVVFGEGFTAEQTTVSLSYDVPIVKEMEHCDAVYKEDVIVSSDDDNNVSDYINAPVDNNVIRPGEDENIGEDKHSHALKRIL</sequence>
<feature type="region of interest" description="Disordered" evidence="1">
    <location>
        <begin position="66"/>
        <end position="86"/>
    </location>
</feature>
<feature type="non-terminal residue" evidence="2">
    <location>
        <position position="1"/>
    </location>
</feature>
<evidence type="ECO:0000256" key="1">
    <source>
        <dbReference type="SAM" id="MobiDB-lite"/>
    </source>
</evidence>
<dbReference type="AlphaFoldDB" id="A0A392S196"/>
<keyword evidence="3" id="KW-1185">Reference proteome</keyword>
<proteinExistence type="predicted"/>
<dbReference type="EMBL" id="LXQA010294596">
    <property type="protein sequence ID" value="MCI41645.1"/>
    <property type="molecule type" value="Genomic_DNA"/>
</dbReference>